<keyword evidence="2 6" id="KW-0698">rRNA processing</keyword>
<dbReference type="HAMAP" id="MF_00074">
    <property type="entry name" value="16SrRNA_methyltr_G"/>
    <property type="match status" value="1"/>
</dbReference>
<comment type="caution">
    <text evidence="7">The sequence shown here is derived from an EMBL/GenBank/DDBJ whole genome shotgun (WGS) entry which is preliminary data.</text>
</comment>
<feature type="binding site" evidence="6">
    <location>
        <position position="82"/>
    </location>
    <ligand>
        <name>S-adenosyl-L-methionine</name>
        <dbReference type="ChEBI" id="CHEBI:59789"/>
    </ligand>
</feature>
<dbReference type="AlphaFoldDB" id="A0A7C4TX49"/>
<comment type="function">
    <text evidence="6">Specifically methylates the N7 position of a guanine in 16S rRNA.</text>
</comment>
<evidence type="ECO:0000256" key="5">
    <source>
        <dbReference type="ARBA" id="ARBA00022691"/>
    </source>
</evidence>
<comment type="subcellular location">
    <subcellularLocation>
        <location evidence="6">Cytoplasm</location>
    </subcellularLocation>
</comment>
<gene>
    <name evidence="6 7" type="primary">rsmG</name>
    <name evidence="7" type="ORF">ENV82_00460</name>
</gene>
<evidence type="ECO:0000313" key="7">
    <source>
        <dbReference type="EMBL" id="HGW59906.1"/>
    </source>
</evidence>
<comment type="caution">
    <text evidence="6">Lacks conserved residue(s) required for the propagation of feature annotation.</text>
</comment>
<dbReference type="PANTHER" id="PTHR31760">
    <property type="entry name" value="S-ADENOSYL-L-METHIONINE-DEPENDENT METHYLTRANSFERASES SUPERFAMILY PROTEIN"/>
    <property type="match status" value="1"/>
</dbReference>
<dbReference type="InterPro" id="IPR003682">
    <property type="entry name" value="rRNA_ssu_MeTfrase_G"/>
</dbReference>
<keyword evidence="1 6" id="KW-0963">Cytoplasm</keyword>
<keyword evidence="5 6" id="KW-0949">S-adenosyl-L-methionine</keyword>
<dbReference type="EMBL" id="DTHV01000015">
    <property type="protein sequence ID" value="HGW59906.1"/>
    <property type="molecule type" value="Genomic_DNA"/>
</dbReference>
<dbReference type="NCBIfam" id="TIGR00138">
    <property type="entry name" value="rsmG_gidB"/>
    <property type="match status" value="1"/>
</dbReference>
<feature type="binding site" evidence="6">
    <location>
        <position position="77"/>
    </location>
    <ligand>
        <name>S-adenosyl-L-methionine</name>
        <dbReference type="ChEBI" id="CHEBI:59789"/>
    </ligand>
</feature>
<dbReference type="EC" id="2.1.1.-" evidence="6"/>
<dbReference type="GO" id="GO:0005829">
    <property type="term" value="C:cytosol"/>
    <property type="evidence" value="ECO:0007669"/>
    <property type="project" value="TreeGrafter"/>
</dbReference>
<dbReference type="PANTHER" id="PTHR31760:SF0">
    <property type="entry name" value="S-ADENOSYL-L-METHIONINE-DEPENDENT METHYLTRANSFERASES SUPERFAMILY PROTEIN"/>
    <property type="match status" value="1"/>
</dbReference>
<feature type="binding site" evidence="6">
    <location>
        <begin position="128"/>
        <end position="129"/>
    </location>
    <ligand>
        <name>S-adenosyl-L-methionine</name>
        <dbReference type="ChEBI" id="CHEBI:59789"/>
    </ligand>
</feature>
<organism evidence="7">
    <name type="scientific">Caldisericum exile</name>
    <dbReference type="NCBI Taxonomy" id="693075"/>
    <lineage>
        <taxon>Bacteria</taxon>
        <taxon>Pseudomonadati</taxon>
        <taxon>Caldisericota/Cryosericota group</taxon>
        <taxon>Caldisericota</taxon>
        <taxon>Caldisericia</taxon>
        <taxon>Caldisericales</taxon>
        <taxon>Caldisericaceae</taxon>
        <taxon>Caldisericum</taxon>
    </lineage>
</organism>
<reference evidence="7" key="1">
    <citation type="journal article" date="2020" name="mSystems">
        <title>Genome- and Community-Level Interaction Insights into Carbon Utilization and Element Cycling Functions of Hydrothermarchaeota in Hydrothermal Sediment.</title>
        <authorList>
            <person name="Zhou Z."/>
            <person name="Liu Y."/>
            <person name="Xu W."/>
            <person name="Pan J."/>
            <person name="Luo Z.H."/>
            <person name="Li M."/>
        </authorList>
    </citation>
    <scope>NUCLEOTIDE SEQUENCE [LARGE SCALE GENOMIC DNA]</scope>
    <source>
        <strain evidence="7">SpSt-794</strain>
    </source>
</reference>
<sequence length="244" mass="28400">MSTFTAKLRKALQEASIEDTSEILTYFEVYKNLLLEWTHHINLTAIKDEEGIIYKQFIDSLMVLKVVDNIESLLDIGSGAGFPGIPVKIVKRDMQLSLIESQKKKATFLEILIERLTLKNAYVYNARAETLAKDTLRERFDVVTERALGRFSINFEIGLPFVKPGGHLLLFKGKRDIEELELYEPFIKELGGAIEKIFPYKLNDGIERYIVSVKKEWWTPKRYPRTYSSMLRAVKKWEELHQEH</sequence>
<dbReference type="Gene3D" id="3.40.50.150">
    <property type="entry name" value="Vaccinia Virus protein VP39"/>
    <property type="match status" value="1"/>
</dbReference>
<dbReference type="GO" id="GO:0070043">
    <property type="term" value="F:rRNA (guanine-N7-)-methyltransferase activity"/>
    <property type="evidence" value="ECO:0007669"/>
    <property type="project" value="UniProtKB-UniRule"/>
</dbReference>
<evidence type="ECO:0000256" key="4">
    <source>
        <dbReference type="ARBA" id="ARBA00022679"/>
    </source>
</evidence>
<name>A0A7C4TX49_9BACT</name>
<dbReference type="PIRSF" id="PIRSF003078">
    <property type="entry name" value="GidB"/>
    <property type="match status" value="1"/>
</dbReference>
<dbReference type="SUPFAM" id="SSF53335">
    <property type="entry name" value="S-adenosyl-L-methionine-dependent methyltransferases"/>
    <property type="match status" value="1"/>
</dbReference>
<keyword evidence="4 6" id="KW-0808">Transferase</keyword>
<dbReference type="Pfam" id="PF02527">
    <property type="entry name" value="GidB"/>
    <property type="match status" value="1"/>
</dbReference>
<protein>
    <recommendedName>
        <fullName evidence="6">Ribosomal RNA small subunit methyltransferase G</fullName>
        <ecNumber evidence="6">2.1.1.-</ecNumber>
    </recommendedName>
    <alternativeName>
        <fullName evidence="6">16S rRNA 7-methylguanosine methyltransferase</fullName>
        <shortName evidence="6">16S rRNA m7G methyltransferase</shortName>
    </alternativeName>
</protein>
<comment type="similarity">
    <text evidence="6">Belongs to the methyltransferase superfamily. RNA methyltransferase RsmG family.</text>
</comment>
<evidence type="ECO:0000256" key="2">
    <source>
        <dbReference type="ARBA" id="ARBA00022552"/>
    </source>
</evidence>
<evidence type="ECO:0000256" key="6">
    <source>
        <dbReference type="HAMAP-Rule" id="MF_00074"/>
    </source>
</evidence>
<accession>A0A7C4TX49</accession>
<keyword evidence="3 6" id="KW-0489">Methyltransferase</keyword>
<evidence type="ECO:0000256" key="3">
    <source>
        <dbReference type="ARBA" id="ARBA00022603"/>
    </source>
</evidence>
<evidence type="ECO:0000256" key="1">
    <source>
        <dbReference type="ARBA" id="ARBA00022490"/>
    </source>
</evidence>
<proteinExistence type="inferred from homology"/>
<dbReference type="InterPro" id="IPR029063">
    <property type="entry name" value="SAM-dependent_MTases_sf"/>
</dbReference>
<feature type="binding site" evidence="6">
    <location>
        <position position="146"/>
    </location>
    <ligand>
        <name>S-adenosyl-L-methionine</name>
        <dbReference type="ChEBI" id="CHEBI:59789"/>
    </ligand>
</feature>